<organism evidence="1 2">
    <name type="scientific">Botryotinia fuckeliana (strain T4)</name>
    <name type="common">Noble rot fungus</name>
    <name type="synonym">Botrytis cinerea</name>
    <dbReference type="NCBI Taxonomy" id="999810"/>
    <lineage>
        <taxon>Eukaryota</taxon>
        <taxon>Fungi</taxon>
        <taxon>Dikarya</taxon>
        <taxon>Ascomycota</taxon>
        <taxon>Pezizomycotina</taxon>
        <taxon>Leotiomycetes</taxon>
        <taxon>Helotiales</taxon>
        <taxon>Sclerotiniaceae</taxon>
        <taxon>Botrytis</taxon>
    </lineage>
</organism>
<dbReference type="AlphaFoldDB" id="G2XN02"/>
<dbReference type="InParanoid" id="G2XN02"/>
<reference evidence="2" key="1">
    <citation type="journal article" date="2011" name="PLoS Genet.">
        <title>Genomic analysis of the necrotrophic fungal pathogens Sclerotinia sclerotiorum and Botrytis cinerea.</title>
        <authorList>
            <person name="Amselem J."/>
            <person name="Cuomo C.A."/>
            <person name="van Kan J.A."/>
            <person name="Viaud M."/>
            <person name="Benito E.P."/>
            <person name="Couloux A."/>
            <person name="Coutinho P.M."/>
            <person name="de Vries R.P."/>
            <person name="Dyer P.S."/>
            <person name="Fillinger S."/>
            <person name="Fournier E."/>
            <person name="Gout L."/>
            <person name="Hahn M."/>
            <person name="Kohn L."/>
            <person name="Lapalu N."/>
            <person name="Plummer K.M."/>
            <person name="Pradier J.M."/>
            <person name="Quevillon E."/>
            <person name="Sharon A."/>
            <person name="Simon A."/>
            <person name="ten Have A."/>
            <person name="Tudzynski B."/>
            <person name="Tudzynski P."/>
            <person name="Wincker P."/>
            <person name="Andrew M."/>
            <person name="Anthouard V."/>
            <person name="Beever R.E."/>
            <person name="Beffa R."/>
            <person name="Benoit I."/>
            <person name="Bouzid O."/>
            <person name="Brault B."/>
            <person name="Chen Z."/>
            <person name="Choquer M."/>
            <person name="Collemare J."/>
            <person name="Cotton P."/>
            <person name="Danchin E.G."/>
            <person name="Da Silva C."/>
            <person name="Gautier A."/>
            <person name="Giraud C."/>
            <person name="Giraud T."/>
            <person name="Gonzalez C."/>
            <person name="Grossetete S."/>
            <person name="Guldener U."/>
            <person name="Henrissat B."/>
            <person name="Howlett B.J."/>
            <person name="Kodira C."/>
            <person name="Kretschmer M."/>
            <person name="Lappartient A."/>
            <person name="Leroch M."/>
            <person name="Levis C."/>
            <person name="Mauceli E."/>
            <person name="Neuveglise C."/>
            <person name="Oeser B."/>
            <person name="Pearson M."/>
            <person name="Poulain J."/>
            <person name="Poussereau N."/>
            <person name="Quesneville H."/>
            <person name="Rascle C."/>
            <person name="Schumacher J."/>
            <person name="Segurens B."/>
            <person name="Sexton A."/>
            <person name="Silva E."/>
            <person name="Sirven C."/>
            <person name="Soanes D.M."/>
            <person name="Talbot N.J."/>
            <person name="Templeton M."/>
            <person name="Yandava C."/>
            <person name="Yarden O."/>
            <person name="Zeng Q."/>
            <person name="Rollins J.A."/>
            <person name="Lebrun M.H."/>
            <person name="Dickman M."/>
        </authorList>
    </citation>
    <scope>NUCLEOTIDE SEQUENCE [LARGE SCALE GENOMIC DNA]</scope>
    <source>
        <strain evidence="2">T4</strain>
    </source>
</reference>
<evidence type="ECO:0000313" key="2">
    <source>
        <dbReference type="Proteomes" id="UP000008177"/>
    </source>
</evidence>
<name>G2XN02_BOTF4</name>
<accession>G2XN02</accession>
<proteinExistence type="predicted"/>
<evidence type="ECO:0000313" key="1">
    <source>
        <dbReference type="EMBL" id="CCD42258.1"/>
    </source>
</evidence>
<dbReference type="Proteomes" id="UP000008177">
    <property type="component" value="Unplaced contigs"/>
</dbReference>
<sequence>MLPFCLHLLLAYAHDERKNLVTLRSATAMGAFSLRSNCSVYG</sequence>
<dbReference type="HOGENOM" id="CLU_3260423_0_0_1"/>
<protein>
    <submittedName>
        <fullName evidence="1">Uncharacterized protein</fullName>
    </submittedName>
</protein>
<gene>
    <name evidence="1" type="ORF">BofuT4_uP013860.1</name>
</gene>
<dbReference type="EMBL" id="FQ790245">
    <property type="protein sequence ID" value="CCD42258.1"/>
    <property type="molecule type" value="Genomic_DNA"/>
</dbReference>